<gene>
    <name evidence="23" type="ORF">PV11_04247</name>
</gene>
<dbReference type="Proteomes" id="UP000053599">
    <property type="component" value="Unassembled WGS sequence"/>
</dbReference>
<evidence type="ECO:0000256" key="17">
    <source>
        <dbReference type="ARBA" id="ARBA00024621"/>
    </source>
</evidence>
<dbReference type="PANTHER" id="PTHR13038">
    <property type="entry name" value="APG9 AUTOPHAGY 9"/>
    <property type="match status" value="1"/>
</dbReference>
<name>A0A0D1YH12_9EURO</name>
<feature type="transmembrane region" description="Helical" evidence="21">
    <location>
        <begin position="631"/>
        <end position="652"/>
    </location>
</feature>
<reference evidence="23 24" key="1">
    <citation type="submission" date="2015-01" db="EMBL/GenBank/DDBJ databases">
        <title>The Genome Sequence of Exophiala sideris CBS121828.</title>
        <authorList>
            <consortium name="The Broad Institute Genomics Platform"/>
            <person name="Cuomo C."/>
            <person name="de Hoog S."/>
            <person name="Gorbushina A."/>
            <person name="Stielow B."/>
            <person name="Teixiera M."/>
            <person name="Abouelleil A."/>
            <person name="Chapman S.B."/>
            <person name="Priest M."/>
            <person name="Young S.K."/>
            <person name="Wortman J."/>
            <person name="Nusbaum C."/>
            <person name="Birren B."/>
        </authorList>
    </citation>
    <scope>NUCLEOTIDE SEQUENCE [LARGE SCALE GENOMIC DNA]</scope>
    <source>
        <strain evidence="23 24">CBS 121828</strain>
    </source>
</reference>
<dbReference type="Pfam" id="PF04109">
    <property type="entry name" value="ATG9"/>
    <property type="match status" value="1"/>
</dbReference>
<dbReference type="GO" id="GO:0034727">
    <property type="term" value="P:piecemeal microautophagy of the nucleus"/>
    <property type="evidence" value="ECO:0007669"/>
    <property type="project" value="TreeGrafter"/>
</dbReference>
<comment type="similarity">
    <text evidence="5 21">Belongs to the ATG9 family.</text>
</comment>
<dbReference type="GO" id="GO:0000422">
    <property type="term" value="P:autophagy of mitochondrion"/>
    <property type="evidence" value="ECO:0007669"/>
    <property type="project" value="TreeGrafter"/>
</dbReference>
<dbReference type="GO" id="GO:0000139">
    <property type="term" value="C:Golgi membrane"/>
    <property type="evidence" value="ECO:0007669"/>
    <property type="project" value="UniProtKB-SubCell"/>
</dbReference>
<evidence type="ECO:0000256" key="4">
    <source>
        <dbReference type="ARBA" id="ARBA00004653"/>
    </source>
</evidence>
<evidence type="ECO:0000256" key="9">
    <source>
        <dbReference type="ARBA" id="ARBA00022989"/>
    </source>
</evidence>
<evidence type="ECO:0000256" key="11">
    <source>
        <dbReference type="ARBA" id="ARBA00023034"/>
    </source>
</evidence>
<dbReference type="GO" id="GO:0034045">
    <property type="term" value="C:phagophore assembly site membrane"/>
    <property type="evidence" value="ECO:0007669"/>
    <property type="project" value="UniProtKB-SubCell"/>
</dbReference>
<organism evidence="23 24">
    <name type="scientific">Exophiala sideris</name>
    <dbReference type="NCBI Taxonomy" id="1016849"/>
    <lineage>
        <taxon>Eukaryota</taxon>
        <taxon>Fungi</taxon>
        <taxon>Dikarya</taxon>
        <taxon>Ascomycota</taxon>
        <taxon>Pezizomycotina</taxon>
        <taxon>Eurotiomycetes</taxon>
        <taxon>Chaetothyriomycetidae</taxon>
        <taxon>Chaetothyriales</taxon>
        <taxon>Herpotrichiellaceae</taxon>
        <taxon>Exophiala</taxon>
    </lineage>
</organism>
<evidence type="ECO:0000256" key="21">
    <source>
        <dbReference type="RuleBase" id="RU364027"/>
    </source>
</evidence>
<comment type="subunit">
    <text evidence="20">Homotrimer; forms a homotrimer with a central pore that forms a path between the two membrane leaflets.</text>
</comment>
<evidence type="ECO:0000256" key="18">
    <source>
        <dbReference type="ARBA" id="ARBA00024631"/>
    </source>
</evidence>
<evidence type="ECO:0000256" key="7">
    <source>
        <dbReference type="ARBA" id="ARBA00022448"/>
    </source>
</evidence>
<evidence type="ECO:0000313" key="24">
    <source>
        <dbReference type="Proteomes" id="UP000053599"/>
    </source>
</evidence>
<feature type="region of interest" description="Disordered" evidence="22">
    <location>
        <begin position="116"/>
        <end position="179"/>
    </location>
</feature>
<dbReference type="GO" id="GO:0005789">
    <property type="term" value="C:endoplasmic reticulum membrane"/>
    <property type="evidence" value="ECO:0007669"/>
    <property type="project" value="UniProtKB-SubCell"/>
</dbReference>
<comment type="catalytic activity">
    <reaction evidence="15">
        <text>a 1,2-diacyl-sn-glycero-3-phospho-L-serine(in) = a 1,2-diacyl-sn-glycero-3-phospho-L-serine(out)</text>
        <dbReference type="Rhea" id="RHEA:38663"/>
        <dbReference type="ChEBI" id="CHEBI:57262"/>
    </reaction>
</comment>
<dbReference type="AlphaFoldDB" id="A0A0D1YH12"/>
<dbReference type="PANTHER" id="PTHR13038:SF10">
    <property type="entry name" value="AUTOPHAGY-RELATED PROTEIN 9"/>
    <property type="match status" value="1"/>
</dbReference>
<comment type="catalytic activity">
    <reaction evidence="16">
        <text>a 1,2-diacyl-sn-glycero-3-phosphoethanolamine(in) = a 1,2-diacyl-sn-glycero-3-phosphoethanolamine(out)</text>
        <dbReference type="Rhea" id="RHEA:38895"/>
        <dbReference type="ChEBI" id="CHEBI:64612"/>
    </reaction>
</comment>
<evidence type="ECO:0000256" key="13">
    <source>
        <dbReference type="ARBA" id="ARBA00023136"/>
    </source>
</evidence>
<feature type="compositionally biased region" description="Basic residues" evidence="22">
    <location>
        <begin position="85"/>
        <end position="95"/>
    </location>
</feature>
<keyword evidence="13 21" id="KW-0472">Membrane</keyword>
<dbReference type="GO" id="GO:0034497">
    <property type="term" value="P:protein localization to phagophore assembly site"/>
    <property type="evidence" value="ECO:0007669"/>
    <property type="project" value="TreeGrafter"/>
</dbReference>
<evidence type="ECO:0000256" key="8">
    <source>
        <dbReference type="ARBA" id="ARBA00022692"/>
    </source>
</evidence>
<evidence type="ECO:0000256" key="10">
    <source>
        <dbReference type="ARBA" id="ARBA00023006"/>
    </source>
</evidence>
<evidence type="ECO:0000256" key="15">
    <source>
        <dbReference type="ARBA" id="ARBA00024479"/>
    </source>
</evidence>
<dbReference type="GO" id="GO:0030659">
    <property type="term" value="C:cytoplasmic vesicle membrane"/>
    <property type="evidence" value="ECO:0007669"/>
    <property type="project" value="UniProtKB-SubCell"/>
</dbReference>
<dbReference type="HOGENOM" id="CLU_006200_1_1_1"/>
<dbReference type="EMBL" id="KN846952">
    <property type="protein sequence ID" value="KIV82117.1"/>
    <property type="molecule type" value="Genomic_DNA"/>
</dbReference>
<keyword evidence="14" id="KW-0968">Cytoplasmic vesicle</keyword>
<evidence type="ECO:0000256" key="1">
    <source>
        <dbReference type="ARBA" id="ARBA00004439"/>
    </source>
</evidence>
<evidence type="ECO:0000256" key="22">
    <source>
        <dbReference type="SAM" id="MobiDB-lite"/>
    </source>
</evidence>
<evidence type="ECO:0000256" key="12">
    <source>
        <dbReference type="ARBA" id="ARBA00023055"/>
    </source>
</evidence>
<feature type="compositionally biased region" description="Acidic residues" evidence="22">
    <location>
        <begin position="936"/>
        <end position="945"/>
    </location>
</feature>
<keyword evidence="8 21" id="KW-0812">Transmembrane</keyword>
<feature type="region of interest" description="Disordered" evidence="22">
    <location>
        <begin position="26"/>
        <end position="103"/>
    </location>
</feature>
<comment type="catalytic activity">
    <reaction evidence="17">
        <text>a 1,2-diacyl-sn-glycero-3-phospho-(1D-myo-inositol-3-phosphate)(in) = a 1,2-diacyl-sn-glycero-3-phospho-(1D-myo-inositol-3-phosphate)(out)</text>
        <dbReference type="Rhea" id="RHEA:67920"/>
        <dbReference type="ChEBI" id="CHEBI:58088"/>
    </reaction>
</comment>
<accession>A0A0D1YH12</accession>
<evidence type="ECO:0000256" key="2">
    <source>
        <dbReference type="ARBA" id="ARBA00004477"/>
    </source>
</evidence>
<dbReference type="OrthoDB" id="2020634at2759"/>
<feature type="region of interest" description="Disordered" evidence="22">
    <location>
        <begin position="780"/>
        <end position="878"/>
    </location>
</feature>
<dbReference type="InterPro" id="IPR007241">
    <property type="entry name" value="Autophagy-rel_prot_9"/>
</dbReference>
<evidence type="ECO:0000256" key="14">
    <source>
        <dbReference type="ARBA" id="ARBA00023329"/>
    </source>
</evidence>
<comment type="catalytic activity">
    <reaction evidence="18">
        <text>a 1,2-diacyl-sn-glycero-3-phosphocholine(in) = a 1,2-diacyl-sn-glycero-3-phosphocholine(out)</text>
        <dbReference type="Rhea" id="RHEA:38571"/>
        <dbReference type="ChEBI" id="CHEBI:57643"/>
    </reaction>
</comment>
<evidence type="ECO:0000313" key="23">
    <source>
        <dbReference type="EMBL" id="KIV82117.1"/>
    </source>
</evidence>
<evidence type="ECO:0000256" key="5">
    <source>
        <dbReference type="ARBA" id="ARBA00006185"/>
    </source>
</evidence>
<evidence type="ECO:0000256" key="6">
    <source>
        <dbReference type="ARBA" id="ARBA00018074"/>
    </source>
</evidence>
<dbReference type="STRING" id="1016849.A0A0D1YH12"/>
<feature type="transmembrane region" description="Helical" evidence="21">
    <location>
        <begin position="276"/>
        <end position="294"/>
    </location>
</feature>
<protein>
    <recommendedName>
        <fullName evidence="6 21">Autophagy-related protein 9</fullName>
    </recommendedName>
</protein>
<feature type="region of interest" description="Disordered" evidence="22">
    <location>
        <begin position="915"/>
        <end position="948"/>
    </location>
</feature>
<sequence length="982" mass="110397">MASNFISRFAGSNNASASIYETLRQYDEDTDGSDVEERAGLAAGRQDAKDGFQDLGESHMDIHADTANSRHVGTHGDGSRVTGKDKHRTPHRPRWSSRPDRLLEVEEADDDVPASLLIDHNAGGGEHDSISLPPPPSQMSDGLPSPGDLEFPKSGRTQRSRSRGQQNQGPPRSVPFNPSFWSNLANADPKERAMFRWVNVTNLDNFLLDVYNYYLCHGFWSILLMRFLNLVTVAFVIGFSLFLTQCIDYQEIKGSTKMSEILIPQCASKMGFIPNALLWITSFVWVWNLVLYFFDIFRLRQMHDFYLYLLGVPEAEIQSISWQEIVSRLMALRDSNPTITSTFKKSTGFIRSQNKQRMDAHDIASRLMRRENYMIAMINKDLLDLTLPIPFLRHRKLFTRTLEWNLELCIMDFVFNDKGQVRPLFLKDTHRKSLSEALRNRFIAMGIVNLIFSPFLAVFAITKHFFQNFNEYQKNPAQIGSREYTRFAQWKFREFNELYHLFQRRINMSYPFATRYINQFPKDKTVQAAKFVSLVSGAVVSVLGLATVLDQENFLNFEVTPGRTTIFYIGIFGSIWAVARGLLPDDNMVYDTAFSVQEVIDFTHYVPAHWEGRLHTVEVKDEFSELYQMKVVIFLEEVLSMIFTPFVLWFSLPRCSERIIDFFREFTVHVDGLGYVCSFAEFGFMERAIRPQAAQTISKPAATGAAAQAGKGAVNAKQDLREDYFASKDNKLEQSYWGFMNDYARNPKTDVRFPYSNPRRRFNMPPPVPGLPSPSFPTADHGSTFGGIGHNHRQGAGLGILSPPQRGATSTPRSEARHHTQGQGQGQGLPLGSPLQSLLLDPHHQPSASGFAVSPQTVRARGSVVHKPRHRDRDNIPDDVAEESSRVFGAHVDQHAQSQSNGLVSAAAAEPLSLGTTHEGELGSWKYEAESSDGGGSEDDGDEDDAKAITALGALGPLGLIRQFQKAQAQEGQRTRGAGAGI</sequence>
<evidence type="ECO:0000256" key="16">
    <source>
        <dbReference type="ARBA" id="ARBA00024615"/>
    </source>
</evidence>
<keyword evidence="9 21" id="KW-1133">Transmembrane helix</keyword>
<dbReference type="GO" id="GO:0006869">
    <property type="term" value="P:lipid transport"/>
    <property type="evidence" value="ECO:0007669"/>
    <property type="project" value="UniProtKB-KW"/>
</dbReference>
<keyword evidence="12 21" id="KW-0445">Lipid transport</keyword>
<dbReference type="GO" id="GO:0005776">
    <property type="term" value="C:autophagosome"/>
    <property type="evidence" value="ECO:0007669"/>
    <property type="project" value="TreeGrafter"/>
</dbReference>
<comment type="function">
    <text evidence="19">Phospholipid scramblase involved in autophagy and cytoplasm to vacuole transport (Cvt) vesicle formation. Cycles between the preautophagosomal structure/phagophore assembly site (PAS) and the cytoplasmic vesicle pool and supplies membrane for the growing autophagosome. Lipid scramblase activity plays a key role in preautophagosomal structure/phagophore assembly by distributing the phospholipids that arrive through ATG2 from the cytoplasmic to the luminal leaflet of the bilayer, thereby driving autophagosomal membrane expansion. Required for mitophagy. Also involved in endoplasmic reticulum-specific autophagic process and is essential for the survival of cells subjected to severe ER stress. Different machineries are required for anterograde trafficking to the PAS during either the Cvt pathway or bulk autophagy and for retrograde trafficking.</text>
</comment>
<evidence type="ECO:0000256" key="3">
    <source>
        <dbReference type="ARBA" id="ARBA00004511"/>
    </source>
</evidence>
<feature type="transmembrane region" description="Helical" evidence="21">
    <location>
        <begin position="561"/>
        <end position="579"/>
    </location>
</feature>
<evidence type="ECO:0000256" key="20">
    <source>
        <dbReference type="ARBA" id="ARBA00025904"/>
    </source>
</evidence>
<proteinExistence type="inferred from homology"/>
<keyword evidence="7 21" id="KW-0813">Transport</keyword>
<comment type="subcellular location">
    <subcellularLocation>
        <location evidence="1">Cytoplasmic vesicle membrane</location>
        <topology evidence="1">Multi-pass membrane protein</topology>
    </subcellularLocation>
    <subcellularLocation>
        <location evidence="2">Endoplasmic reticulum membrane</location>
        <topology evidence="2">Multi-pass membrane protein</topology>
    </subcellularLocation>
    <subcellularLocation>
        <location evidence="4">Golgi apparatus membrane</location>
        <topology evidence="4">Multi-pass membrane protein</topology>
    </subcellularLocation>
    <subcellularLocation>
        <location evidence="3 21">Preautophagosomal structure membrane</location>
        <topology evidence="3 21">Multi-pass membrane protein</topology>
    </subcellularLocation>
</comment>
<evidence type="ECO:0000256" key="19">
    <source>
        <dbReference type="ARBA" id="ARBA00025503"/>
    </source>
</evidence>
<dbReference type="GO" id="GO:0061709">
    <property type="term" value="P:reticulophagy"/>
    <property type="evidence" value="ECO:0007669"/>
    <property type="project" value="TreeGrafter"/>
</dbReference>
<feature type="compositionally biased region" description="Low complexity" evidence="22">
    <location>
        <begin position="830"/>
        <end position="840"/>
    </location>
</feature>
<keyword evidence="10 21" id="KW-0072">Autophagy</keyword>
<feature type="transmembrane region" description="Helical" evidence="21">
    <location>
        <begin position="531"/>
        <end position="549"/>
    </location>
</feature>
<feature type="compositionally biased region" description="Basic and acidic residues" evidence="22">
    <location>
        <begin position="46"/>
        <end position="64"/>
    </location>
</feature>
<feature type="transmembrane region" description="Helical" evidence="21">
    <location>
        <begin position="442"/>
        <end position="462"/>
    </location>
</feature>
<feature type="transmembrane region" description="Helical" evidence="21">
    <location>
        <begin position="223"/>
        <end position="243"/>
    </location>
</feature>
<comment type="function">
    <text evidence="21">Phospholipid scramblase involved in autophagy. Cycles between the preautophagosomal structure/phagophore assembly site (PAS) and the cytoplasmic vesicle pool and supplies membrane for the growing autophagosome. Lipid scramblase activity plays a key role in preautophagosomal structure/phagophore assembly by distributing the phospholipids that arrive through ATG2 from the cytoplasmic to the luminal leaflet of the bilayer, thereby driving autophagosomal membrane expansion.</text>
</comment>
<keyword evidence="11" id="KW-0333">Golgi apparatus</keyword>